<reference evidence="3" key="2">
    <citation type="submission" date="2020-06" db="EMBL/GenBank/DDBJ databases">
        <title>Helianthus annuus Genome sequencing and assembly Release 2.</title>
        <authorList>
            <person name="Gouzy J."/>
            <person name="Langlade N."/>
            <person name="Munos S."/>
        </authorList>
    </citation>
    <scope>NUCLEOTIDE SEQUENCE</scope>
    <source>
        <tissue evidence="3">Leaves</tissue>
    </source>
</reference>
<dbReference type="InterPro" id="IPR036431">
    <property type="entry name" value="ARID_dom_sf"/>
</dbReference>
<organism evidence="3 4">
    <name type="scientific">Helianthus annuus</name>
    <name type="common">Common sunflower</name>
    <dbReference type="NCBI Taxonomy" id="4232"/>
    <lineage>
        <taxon>Eukaryota</taxon>
        <taxon>Viridiplantae</taxon>
        <taxon>Streptophyta</taxon>
        <taxon>Embryophyta</taxon>
        <taxon>Tracheophyta</taxon>
        <taxon>Spermatophyta</taxon>
        <taxon>Magnoliopsida</taxon>
        <taxon>eudicotyledons</taxon>
        <taxon>Gunneridae</taxon>
        <taxon>Pentapetalae</taxon>
        <taxon>asterids</taxon>
        <taxon>campanulids</taxon>
        <taxon>Asterales</taxon>
        <taxon>Asteraceae</taxon>
        <taxon>Asteroideae</taxon>
        <taxon>Heliantheae alliance</taxon>
        <taxon>Heliantheae</taxon>
        <taxon>Helianthus</taxon>
    </lineage>
</organism>
<evidence type="ECO:0000313" key="4">
    <source>
        <dbReference type="Proteomes" id="UP000215914"/>
    </source>
</evidence>
<dbReference type="PROSITE" id="PS51011">
    <property type="entry name" value="ARID"/>
    <property type="match status" value="1"/>
</dbReference>
<dbReference type="AlphaFoldDB" id="A0A9K3DP59"/>
<dbReference type="Pfam" id="PF01388">
    <property type="entry name" value="ARID"/>
    <property type="match status" value="1"/>
</dbReference>
<accession>A0A9K3DP59</accession>
<feature type="region of interest" description="Disordered" evidence="1">
    <location>
        <begin position="1"/>
        <end position="20"/>
    </location>
</feature>
<dbReference type="Proteomes" id="UP000215914">
    <property type="component" value="Unassembled WGS sequence"/>
</dbReference>
<gene>
    <name evidence="3" type="ORF">HanXRQr2_Chr17g0829911</name>
</gene>
<evidence type="ECO:0000256" key="1">
    <source>
        <dbReference type="SAM" id="MobiDB-lite"/>
    </source>
</evidence>
<proteinExistence type="predicted"/>
<dbReference type="GO" id="GO:0003677">
    <property type="term" value="F:DNA binding"/>
    <property type="evidence" value="ECO:0007669"/>
    <property type="project" value="InterPro"/>
</dbReference>
<keyword evidence="4" id="KW-1185">Reference proteome</keyword>
<evidence type="ECO:0000313" key="3">
    <source>
        <dbReference type="EMBL" id="KAF5757712.1"/>
    </source>
</evidence>
<reference evidence="3" key="1">
    <citation type="journal article" date="2017" name="Nature">
        <title>The sunflower genome provides insights into oil metabolism, flowering and Asterid evolution.</title>
        <authorList>
            <person name="Badouin H."/>
            <person name="Gouzy J."/>
            <person name="Grassa C.J."/>
            <person name="Murat F."/>
            <person name="Staton S.E."/>
            <person name="Cottret L."/>
            <person name="Lelandais-Briere C."/>
            <person name="Owens G.L."/>
            <person name="Carrere S."/>
            <person name="Mayjonade B."/>
            <person name="Legrand L."/>
            <person name="Gill N."/>
            <person name="Kane N.C."/>
            <person name="Bowers J.E."/>
            <person name="Hubner S."/>
            <person name="Bellec A."/>
            <person name="Berard A."/>
            <person name="Berges H."/>
            <person name="Blanchet N."/>
            <person name="Boniface M.C."/>
            <person name="Brunel D."/>
            <person name="Catrice O."/>
            <person name="Chaidir N."/>
            <person name="Claudel C."/>
            <person name="Donnadieu C."/>
            <person name="Faraut T."/>
            <person name="Fievet G."/>
            <person name="Helmstetter N."/>
            <person name="King M."/>
            <person name="Knapp S.J."/>
            <person name="Lai Z."/>
            <person name="Le Paslier M.C."/>
            <person name="Lippi Y."/>
            <person name="Lorenzon L."/>
            <person name="Mandel J.R."/>
            <person name="Marage G."/>
            <person name="Marchand G."/>
            <person name="Marquand E."/>
            <person name="Bret-Mestries E."/>
            <person name="Morien E."/>
            <person name="Nambeesan S."/>
            <person name="Nguyen T."/>
            <person name="Pegot-Espagnet P."/>
            <person name="Pouilly N."/>
            <person name="Raftis F."/>
            <person name="Sallet E."/>
            <person name="Schiex T."/>
            <person name="Thomas J."/>
            <person name="Vandecasteele C."/>
            <person name="Vares D."/>
            <person name="Vear F."/>
            <person name="Vautrin S."/>
            <person name="Crespi M."/>
            <person name="Mangin B."/>
            <person name="Burke J.M."/>
            <person name="Salse J."/>
            <person name="Munos S."/>
            <person name="Vincourt P."/>
            <person name="Rieseberg L.H."/>
            <person name="Langlade N.B."/>
        </authorList>
    </citation>
    <scope>NUCLEOTIDE SEQUENCE</scope>
    <source>
        <tissue evidence="3">Leaves</tissue>
    </source>
</reference>
<evidence type="ECO:0000259" key="2">
    <source>
        <dbReference type="PROSITE" id="PS51011"/>
    </source>
</evidence>
<sequence length="399" mass="45600">MNTDSSHSHTSAANVLESQHSGIRATLGKNAEIKPTSTTMPCQHCIDEKNEKERRIPCVRLCYYCHQPGHQIYSCKAKENDEATELINQAINAGTQRQDDEVVCRNEMIVTGTEGGQWGDIWYVNPTFNHHFAGILNVFKRMVGVETKSGENNFLFIQGIGAVEIRSGNDMLPMQSVFYSPELDQKVLSLDQLTQLTLQGYTVRKSGDTCKIFPMFSAPVVNSVNDVNGLTKEEELGLKEKQKVTELSAVNEEHKENYLNSYFETLNLSTDEPDWSQMIIRAVEFHDFTDCKSLLDMIDDREFVFKYKHELEGKFEEMLTWFLNVKLGISSRPIPPFASDNRKVDLLGLYVVVERDGGYRNVTNDNLWPVVAKDMGYEYHDGEFMRIIYAISSRECRKR</sequence>
<dbReference type="PANTHER" id="PTHR46410:SF26">
    <property type="entry name" value="BULB-TYPE LECTIN DOMAIN-CONTAINING PROTEIN-RELATED"/>
    <property type="match status" value="1"/>
</dbReference>
<dbReference type="SUPFAM" id="SSF46774">
    <property type="entry name" value="ARID-like"/>
    <property type="match status" value="1"/>
</dbReference>
<dbReference type="EMBL" id="MNCJ02000332">
    <property type="protein sequence ID" value="KAF5757712.1"/>
    <property type="molecule type" value="Genomic_DNA"/>
</dbReference>
<dbReference type="CDD" id="cd16100">
    <property type="entry name" value="ARID"/>
    <property type="match status" value="1"/>
</dbReference>
<dbReference type="PANTHER" id="PTHR46410">
    <property type="entry name" value="AT-RICH INTERACTIVE DOMAIN-CONTAINING PROTEIN 2"/>
    <property type="match status" value="1"/>
</dbReference>
<dbReference type="Gramene" id="mRNA:HanXRQr2_Chr17g0829911">
    <property type="protein sequence ID" value="CDS:HanXRQr2_Chr17g0829911.1"/>
    <property type="gene ID" value="HanXRQr2_Chr17g0829911"/>
</dbReference>
<name>A0A9K3DP59_HELAN</name>
<comment type="caution">
    <text evidence="3">The sequence shown here is derived from an EMBL/GenBank/DDBJ whole genome shotgun (WGS) entry which is preliminary data.</text>
</comment>
<dbReference type="Gene3D" id="1.10.150.60">
    <property type="entry name" value="ARID DNA-binding domain"/>
    <property type="match status" value="1"/>
</dbReference>
<feature type="domain" description="ARID" evidence="2">
    <location>
        <begin position="309"/>
        <end position="399"/>
    </location>
</feature>
<dbReference type="InterPro" id="IPR001606">
    <property type="entry name" value="ARID_dom"/>
</dbReference>
<protein>
    <submittedName>
        <fullName evidence="3">Transcription factor interactor and regulator CCHC(Zn) family</fullName>
    </submittedName>
</protein>